<reference evidence="2 3" key="1">
    <citation type="journal article" date="2012" name="ISME J.">
        <title>Genomic insights to SAR86, an abundant and uncultivated marine bacterial lineage.</title>
        <authorList>
            <person name="Dupont C.L."/>
            <person name="Rusch D.B."/>
            <person name="Yooseph S."/>
            <person name="Lombardo M.J."/>
            <person name="Richter R.A."/>
            <person name="Valas R."/>
            <person name="Novotny M."/>
            <person name="Yee-Greenbaum J."/>
            <person name="Selengut J.D."/>
            <person name="Haft D.H."/>
            <person name="Halpern A.L."/>
            <person name="Lasken R.S."/>
            <person name="Nealson K."/>
            <person name="Friedman R."/>
            <person name="Venter J.C."/>
        </authorList>
    </citation>
    <scope>NUCLEOTIDE SEQUENCE [LARGE SCALE GENOMIC DNA]</scope>
</reference>
<organism evidence="2 3">
    <name type="scientific">SAR86 cluster bacterium SAR86A</name>
    <dbReference type="NCBI Taxonomy" id="1123866"/>
    <lineage>
        <taxon>Bacteria</taxon>
        <taxon>Pseudomonadati</taxon>
        <taxon>Pseudomonadota</taxon>
        <taxon>Gammaproteobacteria</taxon>
        <taxon>SAR86 cluster</taxon>
    </lineage>
</organism>
<feature type="transmembrane region" description="Helical" evidence="1">
    <location>
        <begin position="50"/>
        <end position="72"/>
    </location>
</feature>
<gene>
    <name evidence="2" type="ORF">NT01SARS_0728</name>
</gene>
<keyword evidence="1" id="KW-0812">Transmembrane</keyword>
<dbReference type="EMBL" id="JH611156">
    <property type="protein sequence ID" value="EJP72232.1"/>
    <property type="molecule type" value="Genomic_DNA"/>
</dbReference>
<accession>J4V0X3</accession>
<evidence type="ECO:0000256" key="1">
    <source>
        <dbReference type="SAM" id="Phobius"/>
    </source>
</evidence>
<feature type="transmembrane region" description="Helical" evidence="1">
    <location>
        <begin position="18"/>
        <end position="38"/>
    </location>
</feature>
<name>J4V0X3_9GAMM</name>
<dbReference type="STRING" id="1123866.NT01SARS_0728"/>
<proteinExistence type="predicted"/>
<evidence type="ECO:0000313" key="3">
    <source>
        <dbReference type="Proteomes" id="UP000010305"/>
    </source>
</evidence>
<sequence>MDQFMNEMAIWNGMNTAFISNAIFFAACSFLIWVGFRFTSRIYYDGDVNLLGKIFTTLFCLSIAVFTLVTMAQGQNIAFGYANAFSALSEVQDISSNAENFVAMADGKLGIVQWVFLGSIVVMQMTQIWVKKS</sequence>
<keyword evidence="1" id="KW-0472">Membrane</keyword>
<keyword evidence="1" id="KW-1133">Transmembrane helix</keyword>
<protein>
    <submittedName>
        <fullName evidence="2">Uncharacterized protein</fullName>
    </submittedName>
</protein>
<dbReference type="HOGENOM" id="CLU_1905286_0_0_6"/>
<feature type="transmembrane region" description="Helical" evidence="1">
    <location>
        <begin position="111"/>
        <end position="130"/>
    </location>
</feature>
<dbReference type="AlphaFoldDB" id="J4V0X3"/>
<evidence type="ECO:0000313" key="2">
    <source>
        <dbReference type="EMBL" id="EJP72232.1"/>
    </source>
</evidence>
<dbReference type="Proteomes" id="UP000010305">
    <property type="component" value="Unassembled WGS sequence"/>
</dbReference>